<dbReference type="Pfam" id="PF01094">
    <property type="entry name" value="ANF_receptor"/>
    <property type="match status" value="1"/>
</dbReference>
<keyword evidence="4" id="KW-0472">Membrane</keyword>
<sequence>MVWGTLSLFVLAATVTVGVFATIDIEFISGKSPPSSIPTDENRVYSVALGERISKPVEAKIVLDGSYVTTGDIASAEVKVTSIDENVYDNNLPSTSDTWASTGGKICQWAYNVAYPKRRDRRFAEFVCADNTTKTLEGITAFGGLITIEGLYHTHPSGSVPTGNRVLKVSITVNGTEYTKVTEPIQVTEPAKSLTVSSVLPATATANSPFDITLQIKDGSGNVVTSGLDSTLFVTLSVSWEHKEFYHLIGKEMFLKETQFRLAGDGAREHASYYDTIIRKRATNGVVTFTNVRILDVGTVKLNFTMSVPRDPWIRQPDDYSDMTCKTVYDGVYFTYNDTAACPTVDAILISDPIIITEQAAASLALVTPTSTIYTNIGANMPLTPDIIVEVRDSGGNRIYAGQDSTLAIVTTISPGSACLSTDSNFNLVDGRGVFPGSICDSGAGITLSFETTSIVSPAGTISAGPLPAMSVTGDIHIANFIDYYKSGSSADPQPHMDSFTKFAVNDINNGIFPGLLNGRTLKIQSVNTWGDVSKTVDAYKEMIEHGTHNPAEKVRAMIGFGQNYLTERMTPLLNGDKMPLLATREDKLEFGDKALYPYYNRLSWHEGAATHSVFLAFKQRKWKKVCYLEMDSISNLHVNLSETEFRFRRAYEQVVLLNNKLQDLQVRYDQPRRDELRSFRYNIRLRMSAVEGVRNAYYEYARQKADKVLYLRHKIRSTVVSDFEDDSSSSEESME</sequence>
<dbReference type="Gene3D" id="3.40.50.2300">
    <property type="match status" value="1"/>
</dbReference>
<dbReference type="EMBL" id="KB202408">
    <property type="protein sequence ID" value="ESO90459.1"/>
    <property type="molecule type" value="Genomic_DNA"/>
</dbReference>
<dbReference type="AlphaFoldDB" id="V4BNL7"/>
<dbReference type="CTD" id="20239605"/>
<dbReference type="InterPro" id="IPR028082">
    <property type="entry name" value="Peripla_BP_I"/>
</dbReference>
<dbReference type="InterPro" id="IPR001828">
    <property type="entry name" value="ANF_lig-bd_rcpt"/>
</dbReference>
<gene>
    <name evidence="7" type="ORF">LOTGIDRAFT_164038</name>
</gene>
<protein>
    <recommendedName>
        <fullName evidence="6">Receptor ligand binding region domain-containing protein</fullName>
    </recommendedName>
</protein>
<evidence type="ECO:0000256" key="2">
    <source>
        <dbReference type="ARBA" id="ARBA00022692"/>
    </source>
</evidence>
<accession>V4BNL7</accession>
<feature type="signal peptide" evidence="5">
    <location>
        <begin position="1"/>
        <end position="21"/>
    </location>
</feature>
<dbReference type="HOGENOM" id="CLU_376961_0_0_1"/>
<evidence type="ECO:0000256" key="5">
    <source>
        <dbReference type="SAM" id="SignalP"/>
    </source>
</evidence>
<evidence type="ECO:0000313" key="7">
    <source>
        <dbReference type="EMBL" id="ESO90459.1"/>
    </source>
</evidence>
<evidence type="ECO:0000256" key="4">
    <source>
        <dbReference type="ARBA" id="ARBA00023136"/>
    </source>
</evidence>
<feature type="chain" id="PRO_5004719682" description="Receptor ligand binding region domain-containing protein" evidence="5">
    <location>
        <begin position="22"/>
        <end position="736"/>
    </location>
</feature>
<dbReference type="KEGG" id="lgi:LOTGIDRAFT_164038"/>
<evidence type="ECO:0000313" key="8">
    <source>
        <dbReference type="Proteomes" id="UP000030746"/>
    </source>
</evidence>
<name>V4BNL7_LOTGI</name>
<evidence type="ECO:0000256" key="3">
    <source>
        <dbReference type="ARBA" id="ARBA00022989"/>
    </source>
</evidence>
<dbReference type="OMA" id="RINDTQY"/>
<evidence type="ECO:0000256" key="1">
    <source>
        <dbReference type="ARBA" id="ARBA00004370"/>
    </source>
</evidence>
<evidence type="ECO:0000259" key="6">
    <source>
        <dbReference type="Pfam" id="PF01094"/>
    </source>
</evidence>
<reference evidence="7 8" key="1">
    <citation type="journal article" date="2013" name="Nature">
        <title>Insights into bilaterian evolution from three spiralian genomes.</title>
        <authorList>
            <person name="Simakov O."/>
            <person name="Marletaz F."/>
            <person name="Cho S.J."/>
            <person name="Edsinger-Gonzales E."/>
            <person name="Havlak P."/>
            <person name="Hellsten U."/>
            <person name="Kuo D.H."/>
            <person name="Larsson T."/>
            <person name="Lv J."/>
            <person name="Arendt D."/>
            <person name="Savage R."/>
            <person name="Osoegawa K."/>
            <person name="de Jong P."/>
            <person name="Grimwood J."/>
            <person name="Chapman J.A."/>
            <person name="Shapiro H."/>
            <person name="Aerts A."/>
            <person name="Otillar R.P."/>
            <person name="Terry A.Y."/>
            <person name="Boore J.L."/>
            <person name="Grigoriev I.V."/>
            <person name="Lindberg D.R."/>
            <person name="Seaver E.C."/>
            <person name="Weisblat D.A."/>
            <person name="Putnam N.H."/>
            <person name="Rokhsar D.S."/>
        </authorList>
    </citation>
    <scope>NUCLEOTIDE SEQUENCE [LARGE SCALE GENOMIC DNA]</scope>
</reference>
<dbReference type="GO" id="GO:0016020">
    <property type="term" value="C:membrane"/>
    <property type="evidence" value="ECO:0007669"/>
    <property type="project" value="UniProtKB-SubCell"/>
</dbReference>
<keyword evidence="3" id="KW-1133">Transmembrane helix</keyword>
<dbReference type="SUPFAM" id="SSF53822">
    <property type="entry name" value="Periplasmic binding protein-like I"/>
    <property type="match status" value="1"/>
</dbReference>
<comment type="subcellular location">
    <subcellularLocation>
        <location evidence="1">Membrane</location>
    </subcellularLocation>
</comment>
<feature type="domain" description="Receptor ligand binding region" evidence="6">
    <location>
        <begin position="502"/>
        <end position="629"/>
    </location>
</feature>
<keyword evidence="2" id="KW-0812">Transmembrane</keyword>
<organism evidence="7 8">
    <name type="scientific">Lottia gigantea</name>
    <name type="common">Giant owl limpet</name>
    <dbReference type="NCBI Taxonomy" id="225164"/>
    <lineage>
        <taxon>Eukaryota</taxon>
        <taxon>Metazoa</taxon>
        <taxon>Spiralia</taxon>
        <taxon>Lophotrochozoa</taxon>
        <taxon>Mollusca</taxon>
        <taxon>Gastropoda</taxon>
        <taxon>Patellogastropoda</taxon>
        <taxon>Lottioidea</taxon>
        <taxon>Lottiidae</taxon>
        <taxon>Lottia</taxon>
    </lineage>
</organism>
<dbReference type="GeneID" id="20239605"/>
<dbReference type="RefSeq" id="XP_009058784.1">
    <property type="nucleotide sequence ID" value="XM_009060536.1"/>
</dbReference>
<keyword evidence="8" id="KW-1185">Reference proteome</keyword>
<keyword evidence="5" id="KW-0732">Signal</keyword>
<proteinExistence type="predicted"/>
<dbReference type="OrthoDB" id="6157961at2759"/>
<dbReference type="Proteomes" id="UP000030746">
    <property type="component" value="Unassembled WGS sequence"/>
</dbReference>